<keyword evidence="4" id="KW-1185">Reference proteome</keyword>
<dbReference type="SUPFAM" id="SSF53098">
    <property type="entry name" value="Ribonuclease H-like"/>
    <property type="match status" value="1"/>
</dbReference>
<dbReference type="Pfam" id="PF24626">
    <property type="entry name" value="SH3_Tf2-1"/>
    <property type="match status" value="1"/>
</dbReference>
<feature type="compositionally biased region" description="Low complexity" evidence="1">
    <location>
        <begin position="117"/>
        <end position="128"/>
    </location>
</feature>
<organism evidence="3 4">
    <name type="scientific">Lagenidium giganteum</name>
    <dbReference type="NCBI Taxonomy" id="4803"/>
    <lineage>
        <taxon>Eukaryota</taxon>
        <taxon>Sar</taxon>
        <taxon>Stramenopiles</taxon>
        <taxon>Oomycota</taxon>
        <taxon>Peronosporomycetes</taxon>
        <taxon>Pythiales</taxon>
        <taxon>Pythiaceae</taxon>
    </lineage>
</organism>
<reference evidence="3" key="2">
    <citation type="journal article" date="2023" name="Microbiol Resour">
        <title>Decontamination and Annotation of the Draft Genome Sequence of the Oomycete Lagenidium giganteum ARSEF 373.</title>
        <authorList>
            <person name="Morgan W.R."/>
            <person name="Tartar A."/>
        </authorList>
    </citation>
    <scope>NUCLEOTIDE SEQUENCE</scope>
    <source>
        <strain evidence="3">ARSEF 373</strain>
    </source>
</reference>
<dbReference type="InterPro" id="IPR036397">
    <property type="entry name" value="RNaseH_sf"/>
</dbReference>
<dbReference type="Proteomes" id="UP001146120">
    <property type="component" value="Unassembled WGS sequence"/>
</dbReference>
<dbReference type="InterPro" id="IPR012337">
    <property type="entry name" value="RNaseH-like_sf"/>
</dbReference>
<dbReference type="EMBL" id="DAKRPA010000250">
    <property type="protein sequence ID" value="DAZ94438.1"/>
    <property type="molecule type" value="Genomic_DNA"/>
</dbReference>
<dbReference type="Gene3D" id="3.30.420.10">
    <property type="entry name" value="Ribonuclease H-like superfamily/Ribonuclease H"/>
    <property type="match status" value="1"/>
</dbReference>
<feature type="region of interest" description="Disordered" evidence="1">
    <location>
        <begin position="295"/>
        <end position="342"/>
    </location>
</feature>
<protein>
    <recommendedName>
        <fullName evidence="2">Tf2-1-like SH3-like domain-containing protein</fullName>
    </recommendedName>
</protein>
<comment type="caution">
    <text evidence="3">The sequence shown here is derived from an EMBL/GenBank/DDBJ whole genome shotgun (WGS) entry which is preliminary data.</text>
</comment>
<accession>A0AAV2YMC4</accession>
<reference evidence="3" key="1">
    <citation type="submission" date="2022-11" db="EMBL/GenBank/DDBJ databases">
        <authorList>
            <person name="Morgan W.R."/>
            <person name="Tartar A."/>
        </authorList>
    </citation>
    <scope>NUCLEOTIDE SEQUENCE</scope>
    <source>
        <strain evidence="3">ARSEF 373</strain>
    </source>
</reference>
<feature type="compositionally biased region" description="Basic and acidic residues" evidence="1">
    <location>
        <begin position="295"/>
        <end position="309"/>
    </location>
</feature>
<dbReference type="PANTHER" id="PTHR47266">
    <property type="entry name" value="ENDONUCLEASE-RELATED"/>
    <property type="match status" value="1"/>
</dbReference>
<dbReference type="AlphaFoldDB" id="A0AAV2YMC4"/>
<gene>
    <name evidence="3" type="ORF">N0F65_002756</name>
</gene>
<evidence type="ECO:0000256" key="1">
    <source>
        <dbReference type="SAM" id="MobiDB-lite"/>
    </source>
</evidence>
<name>A0AAV2YMC4_9STRA</name>
<evidence type="ECO:0000313" key="3">
    <source>
        <dbReference type="EMBL" id="DAZ94438.1"/>
    </source>
</evidence>
<feature type="compositionally biased region" description="Basic residues" evidence="1">
    <location>
        <begin position="331"/>
        <end position="342"/>
    </location>
</feature>
<evidence type="ECO:0000313" key="4">
    <source>
        <dbReference type="Proteomes" id="UP001146120"/>
    </source>
</evidence>
<feature type="domain" description="Tf2-1-like SH3-like" evidence="2">
    <location>
        <begin position="243"/>
        <end position="287"/>
    </location>
</feature>
<feature type="compositionally biased region" description="Low complexity" evidence="1">
    <location>
        <begin position="310"/>
        <end position="327"/>
    </location>
</feature>
<sequence>MSTAAHLQTDGQTERVNRVLEDVLRAFSSSYPDWSTFLPLAEFALNTSVHASTGLTPFFVNPGRHPVVPATLGFLVASTLGGGELAQAPSPSKSAQSTADTPASSPASRPSTPPGTPAAGKPSSSGSAREPQHTVPTSPATGSKKKPTTQPRRSTRLASKAQHNESAQVVDANFAPLPDEAGLTQRERQAIDGFVRDAIADAVDAQKEQTDRRGRRNLEEFKVTEDVLLSTEGLPLRLVSHVGARKLMPQFIGPFKVVNRRGCAYTLRLSPSLRLHPTFYVGRLKRYCPAHQAVGEDYHRPRSDGRPADRSLPAAAPPARSAKPPASLVRRQARSRGIAPRR</sequence>
<proteinExistence type="predicted"/>
<dbReference type="GO" id="GO:0003676">
    <property type="term" value="F:nucleic acid binding"/>
    <property type="evidence" value="ECO:0007669"/>
    <property type="project" value="InterPro"/>
</dbReference>
<dbReference type="InterPro" id="IPR052160">
    <property type="entry name" value="Gypsy_RT_Integrase-like"/>
</dbReference>
<feature type="region of interest" description="Disordered" evidence="1">
    <location>
        <begin position="85"/>
        <end position="173"/>
    </location>
</feature>
<dbReference type="InterPro" id="IPR056924">
    <property type="entry name" value="SH3_Tf2-1"/>
</dbReference>
<evidence type="ECO:0000259" key="2">
    <source>
        <dbReference type="Pfam" id="PF24626"/>
    </source>
</evidence>
<feature type="compositionally biased region" description="Low complexity" evidence="1">
    <location>
        <begin position="86"/>
        <end position="110"/>
    </location>
</feature>